<dbReference type="Proteomes" id="UP000093391">
    <property type="component" value="Chromosome"/>
</dbReference>
<dbReference type="InterPro" id="IPR027478">
    <property type="entry name" value="LdcA_N"/>
</dbReference>
<dbReference type="STRING" id="1789224.BFG52_02025"/>
<accession>A0A1B2LWD1</accession>
<dbReference type="AlphaFoldDB" id="A0A1B2LWD1"/>
<dbReference type="Gene3D" id="3.40.50.10740">
    <property type="entry name" value="Class I glutamine amidotransferase-like"/>
    <property type="match status" value="1"/>
</dbReference>
<sequence length="67" mass="7561">MKIRYPEPLLEGDLIAITAPSAGVEQALYPRLDRAIDFLKQKGFRIVEGECLRQNIKQCSASTDRIL</sequence>
<organism evidence="1 2">
    <name type="scientific">Acinetobacter larvae</name>
    <dbReference type="NCBI Taxonomy" id="1789224"/>
    <lineage>
        <taxon>Bacteria</taxon>
        <taxon>Pseudomonadati</taxon>
        <taxon>Pseudomonadota</taxon>
        <taxon>Gammaproteobacteria</taxon>
        <taxon>Moraxellales</taxon>
        <taxon>Moraxellaceae</taxon>
        <taxon>Acinetobacter</taxon>
    </lineage>
</organism>
<dbReference type="InterPro" id="IPR029062">
    <property type="entry name" value="Class_I_gatase-like"/>
</dbReference>
<evidence type="ECO:0008006" key="3">
    <source>
        <dbReference type="Google" id="ProtNLM"/>
    </source>
</evidence>
<evidence type="ECO:0000313" key="1">
    <source>
        <dbReference type="EMBL" id="AOA57251.1"/>
    </source>
</evidence>
<dbReference type="EMBL" id="CP016895">
    <property type="protein sequence ID" value="AOA57251.1"/>
    <property type="molecule type" value="Genomic_DNA"/>
</dbReference>
<dbReference type="RefSeq" id="WP_067551946.1">
    <property type="nucleotide sequence ID" value="NZ_CP016895.1"/>
</dbReference>
<dbReference type="KEGG" id="ala:BFG52_02025"/>
<reference evidence="1 2" key="1">
    <citation type="submission" date="2016-08" db="EMBL/GenBank/DDBJ databases">
        <authorList>
            <person name="Seilhamer J.J."/>
        </authorList>
    </citation>
    <scope>NUCLEOTIDE SEQUENCE [LARGE SCALE GENOMIC DNA]</scope>
    <source>
        <strain evidence="1 2">BRTC-1</strain>
    </source>
</reference>
<dbReference type="SUPFAM" id="SSF52317">
    <property type="entry name" value="Class I glutamine amidotransferase-like"/>
    <property type="match status" value="1"/>
</dbReference>
<keyword evidence="2" id="KW-1185">Reference proteome</keyword>
<name>A0A1B2LWD1_9GAMM</name>
<proteinExistence type="predicted"/>
<protein>
    <recommendedName>
        <fullName evidence="3">LD-carboxypeptidase N-terminal domain-containing protein</fullName>
    </recommendedName>
</protein>
<evidence type="ECO:0000313" key="2">
    <source>
        <dbReference type="Proteomes" id="UP000093391"/>
    </source>
</evidence>
<gene>
    <name evidence="1" type="ORF">BFG52_02025</name>
</gene>